<dbReference type="STRING" id="104259.A0A0F7TUT1"/>
<dbReference type="InterPro" id="IPR007219">
    <property type="entry name" value="XnlR_reg_dom"/>
</dbReference>
<keyword evidence="3" id="KW-0238">DNA-binding</keyword>
<keyword evidence="2" id="KW-0805">Transcription regulation</keyword>
<accession>A0A0F7TUT1</accession>
<dbReference type="EMBL" id="CDHK01000006">
    <property type="protein sequence ID" value="CEJ58892.1"/>
    <property type="molecule type" value="Genomic_DNA"/>
</dbReference>
<gene>
    <name evidence="7" type="ORF">PMG11_07537</name>
</gene>
<dbReference type="InterPro" id="IPR001138">
    <property type="entry name" value="Zn2Cys6_DnaBD"/>
</dbReference>
<dbReference type="CDD" id="cd00067">
    <property type="entry name" value="GAL4"/>
    <property type="match status" value="1"/>
</dbReference>
<keyword evidence="4" id="KW-0804">Transcription</keyword>
<keyword evidence="5" id="KW-0539">Nucleus</keyword>
<dbReference type="Gene3D" id="4.10.240.10">
    <property type="entry name" value="Zn(2)-C6 fungal-type DNA-binding domain"/>
    <property type="match status" value="1"/>
</dbReference>
<dbReference type="GO" id="GO:0003677">
    <property type="term" value="F:DNA binding"/>
    <property type="evidence" value="ECO:0007669"/>
    <property type="project" value="UniProtKB-KW"/>
</dbReference>
<protein>
    <recommendedName>
        <fullName evidence="6">Zn(2)-C6 fungal-type domain-containing protein</fullName>
    </recommendedName>
</protein>
<evidence type="ECO:0000256" key="4">
    <source>
        <dbReference type="ARBA" id="ARBA00023163"/>
    </source>
</evidence>
<evidence type="ECO:0000256" key="2">
    <source>
        <dbReference type="ARBA" id="ARBA00023015"/>
    </source>
</evidence>
<dbReference type="GO" id="GO:0000981">
    <property type="term" value="F:DNA-binding transcription factor activity, RNA polymerase II-specific"/>
    <property type="evidence" value="ECO:0007669"/>
    <property type="project" value="InterPro"/>
</dbReference>
<dbReference type="PANTHER" id="PTHR47431:SF4">
    <property type="entry name" value="ZN(II)2CYS6 TRANSCRIPTION FACTOR (EUROFUNG)"/>
    <property type="match status" value="1"/>
</dbReference>
<name>A0A0F7TUT1_PENBI</name>
<dbReference type="SUPFAM" id="SSF57701">
    <property type="entry name" value="Zn2/Cys6 DNA-binding domain"/>
    <property type="match status" value="1"/>
</dbReference>
<dbReference type="Proteomes" id="UP000042958">
    <property type="component" value="Unassembled WGS sequence"/>
</dbReference>
<dbReference type="OrthoDB" id="2399539at2759"/>
<evidence type="ECO:0000256" key="3">
    <source>
        <dbReference type="ARBA" id="ARBA00023125"/>
    </source>
</evidence>
<keyword evidence="8" id="KW-1185">Reference proteome</keyword>
<evidence type="ECO:0000259" key="6">
    <source>
        <dbReference type="PROSITE" id="PS50048"/>
    </source>
</evidence>
<sequence>MNVSNDPLPRTRKAARSSLACLPCRSRHIKCDGIRPCCGRCSETAQQCHYGTSRRGGLDRAALAERRRQRLVNAEAGAISMPQTQYLVRSPADPLLTNPVVDIAYHGIQDLQPDISTGSEASLSSSTAVNQSPVDDVEADCLVDSYYRNFHNFHPFLLPQKHFVRLYRDPRRKSQFKPLIAFMRFIGNIYASSNWSTELNDYAEACLTQAPPTDPILVQCRLLYSIALFWNDNKTDAIHHMDNAICLALDLQMYQKDFPVKHGADDAILMECWRRTWWMLYIVNTYYAGTLASIRTGLSDVEATVGLPCEESDYESGKIPEPQTLQDFDNREFAPDVPLFSSFAYLVGAVRCSALAITEILSVTRPDSTRVIQKIDSILNAWLLLLPKNRKQVMAKTGEIDELMFQACLVIHVSIIGLHRPFSDLKFNPVENISSCARDPPLDTPTPELVNIHTLRVLQSVEDQVQLLALPTRKFEHSPFVTCMISGGMLALLSACKFQLKGTDLTIARNQVRVAIGCLNALGEFWARSARNVREIQTIARHVLGLVSDFSEEQRSLGLDISIVNADIPPQENYVDMCGWYNIPDLDMSSLWEANSAQ</sequence>
<dbReference type="InterPro" id="IPR036864">
    <property type="entry name" value="Zn2-C6_fun-type_DNA-bd_sf"/>
</dbReference>
<dbReference type="AlphaFoldDB" id="A0A0F7TUT1"/>
<dbReference type="GO" id="GO:0006351">
    <property type="term" value="P:DNA-templated transcription"/>
    <property type="evidence" value="ECO:0007669"/>
    <property type="project" value="InterPro"/>
</dbReference>
<proteinExistence type="predicted"/>
<keyword evidence="1" id="KW-0479">Metal-binding</keyword>
<dbReference type="SMART" id="SM00066">
    <property type="entry name" value="GAL4"/>
    <property type="match status" value="1"/>
</dbReference>
<evidence type="ECO:0000313" key="7">
    <source>
        <dbReference type="EMBL" id="CEJ58892.1"/>
    </source>
</evidence>
<reference evidence="8" key="1">
    <citation type="journal article" date="2015" name="Genome Announc.">
        <title>Draft genome sequence of the fungus Penicillium brasilianum MG11.</title>
        <authorList>
            <person name="Horn F."/>
            <person name="Linde J."/>
            <person name="Mattern D.J."/>
            <person name="Walther G."/>
            <person name="Guthke R."/>
            <person name="Brakhage A.A."/>
            <person name="Valiante V."/>
        </authorList>
    </citation>
    <scope>NUCLEOTIDE SEQUENCE [LARGE SCALE GENOMIC DNA]</scope>
    <source>
        <strain evidence="8">MG11</strain>
    </source>
</reference>
<evidence type="ECO:0000256" key="5">
    <source>
        <dbReference type="ARBA" id="ARBA00023242"/>
    </source>
</evidence>
<dbReference type="Pfam" id="PF04082">
    <property type="entry name" value="Fungal_trans"/>
    <property type="match status" value="1"/>
</dbReference>
<evidence type="ECO:0000313" key="8">
    <source>
        <dbReference type="Proteomes" id="UP000042958"/>
    </source>
</evidence>
<dbReference type="PROSITE" id="PS50048">
    <property type="entry name" value="ZN2_CY6_FUNGAL_2"/>
    <property type="match status" value="1"/>
</dbReference>
<feature type="domain" description="Zn(2)-C6 fungal-type" evidence="6">
    <location>
        <begin position="20"/>
        <end position="50"/>
    </location>
</feature>
<evidence type="ECO:0000256" key="1">
    <source>
        <dbReference type="ARBA" id="ARBA00022723"/>
    </source>
</evidence>
<dbReference type="GO" id="GO:0008270">
    <property type="term" value="F:zinc ion binding"/>
    <property type="evidence" value="ECO:0007669"/>
    <property type="project" value="InterPro"/>
</dbReference>
<organism evidence="7 8">
    <name type="scientific">Penicillium brasilianum</name>
    <dbReference type="NCBI Taxonomy" id="104259"/>
    <lineage>
        <taxon>Eukaryota</taxon>
        <taxon>Fungi</taxon>
        <taxon>Dikarya</taxon>
        <taxon>Ascomycota</taxon>
        <taxon>Pezizomycotina</taxon>
        <taxon>Eurotiomycetes</taxon>
        <taxon>Eurotiomycetidae</taxon>
        <taxon>Eurotiales</taxon>
        <taxon>Aspergillaceae</taxon>
        <taxon>Penicillium</taxon>
    </lineage>
</organism>
<dbReference type="CDD" id="cd12148">
    <property type="entry name" value="fungal_TF_MHR"/>
    <property type="match status" value="1"/>
</dbReference>
<dbReference type="PANTHER" id="PTHR47431">
    <property type="entry name" value="ZN(II)2CYS6 TRANSCRIPTION FACTOR (EUROFUNG)-RELATED"/>
    <property type="match status" value="1"/>
</dbReference>
<dbReference type="Pfam" id="PF00172">
    <property type="entry name" value="Zn_clus"/>
    <property type="match status" value="1"/>
</dbReference>
<dbReference type="PROSITE" id="PS00463">
    <property type="entry name" value="ZN2_CY6_FUNGAL_1"/>
    <property type="match status" value="1"/>
</dbReference>